<dbReference type="Gene3D" id="3.30.70.1320">
    <property type="entry name" value="Multidrug efflux transporter AcrB pore domain like"/>
    <property type="match status" value="1"/>
</dbReference>
<evidence type="ECO:0000313" key="3">
    <source>
        <dbReference type="Proteomes" id="UP000219036"/>
    </source>
</evidence>
<dbReference type="AlphaFoldDB" id="A0A285N326"/>
<feature type="transmembrane region" description="Helical" evidence="1">
    <location>
        <begin position="489"/>
        <end position="507"/>
    </location>
</feature>
<evidence type="ECO:0000313" key="2">
    <source>
        <dbReference type="EMBL" id="SNZ03884.1"/>
    </source>
</evidence>
<dbReference type="SUPFAM" id="SSF82866">
    <property type="entry name" value="Multidrug efflux transporter AcrB transmembrane domain"/>
    <property type="match status" value="2"/>
</dbReference>
<dbReference type="Proteomes" id="UP000219036">
    <property type="component" value="Unassembled WGS sequence"/>
</dbReference>
<dbReference type="PRINTS" id="PR00702">
    <property type="entry name" value="ACRIFLAVINRP"/>
</dbReference>
<dbReference type="Gene3D" id="3.30.70.1440">
    <property type="entry name" value="Multidrug efflux transporter AcrB pore domain"/>
    <property type="match status" value="1"/>
</dbReference>
<dbReference type="GO" id="GO:0005886">
    <property type="term" value="C:plasma membrane"/>
    <property type="evidence" value="ECO:0007669"/>
    <property type="project" value="TreeGrafter"/>
</dbReference>
<dbReference type="Gene3D" id="1.20.1640.10">
    <property type="entry name" value="Multidrug efflux transporter AcrB transmembrane domain"/>
    <property type="match status" value="2"/>
</dbReference>
<feature type="transmembrane region" description="Helical" evidence="1">
    <location>
        <begin position="1036"/>
        <end position="1063"/>
    </location>
</feature>
<dbReference type="SUPFAM" id="SSF82714">
    <property type="entry name" value="Multidrug efflux transporter AcrB TolC docking domain, DN and DC subdomains"/>
    <property type="match status" value="2"/>
</dbReference>
<feature type="transmembrane region" description="Helical" evidence="1">
    <location>
        <begin position="552"/>
        <end position="570"/>
    </location>
</feature>
<feature type="transmembrane region" description="Helical" evidence="1">
    <location>
        <begin position="1013"/>
        <end position="1030"/>
    </location>
</feature>
<feature type="transmembrane region" description="Helical" evidence="1">
    <location>
        <begin position="456"/>
        <end position="477"/>
    </location>
</feature>
<dbReference type="InterPro" id="IPR027463">
    <property type="entry name" value="AcrB_DN_DC_subdom"/>
</dbReference>
<dbReference type="Gene3D" id="3.30.2090.10">
    <property type="entry name" value="Multidrug efflux transporter AcrB TolC docking domain, DN and DC subdomains"/>
    <property type="match status" value="2"/>
</dbReference>
<evidence type="ECO:0000256" key="1">
    <source>
        <dbReference type="SAM" id="Phobius"/>
    </source>
</evidence>
<dbReference type="PANTHER" id="PTHR32063:SF16">
    <property type="entry name" value="CATION EFFLUX SYSTEM (ACRB_ACRD_ACRF FAMILY)"/>
    <property type="match status" value="1"/>
</dbReference>
<dbReference type="Pfam" id="PF00873">
    <property type="entry name" value="ACR_tran"/>
    <property type="match status" value="1"/>
</dbReference>
<feature type="transmembrane region" description="Helical" evidence="1">
    <location>
        <begin position="354"/>
        <end position="373"/>
    </location>
</feature>
<keyword evidence="1" id="KW-0472">Membrane</keyword>
<dbReference type="GO" id="GO:0042910">
    <property type="term" value="F:xenobiotic transmembrane transporter activity"/>
    <property type="evidence" value="ECO:0007669"/>
    <property type="project" value="TreeGrafter"/>
</dbReference>
<dbReference type="RefSeq" id="WP_096999675.1">
    <property type="nucleotide sequence ID" value="NZ_OBEI01000001.1"/>
</dbReference>
<reference evidence="3" key="1">
    <citation type="submission" date="2017-09" db="EMBL/GenBank/DDBJ databases">
        <authorList>
            <person name="Varghese N."/>
            <person name="Submissions S."/>
        </authorList>
    </citation>
    <scope>NUCLEOTIDE SEQUENCE [LARGE SCALE GENOMIC DNA]</scope>
    <source>
        <strain evidence="3">DSM 15103</strain>
    </source>
</reference>
<proteinExistence type="predicted"/>
<dbReference type="PANTHER" id="PTHR32063">
    <property type="match status" value="1"/>
</dbReference>
<feature type="transmembrane region" description="Helical" evidence="1">
    <location>
        <begin position="406"/>
        <end position="426"/>
    </location>
</feature>
<sequence>MAKIKKEYGMAGKIAKAFVNSPLTPLLVLASLLMGLFAVLTTPRDEEPQIVVPMIDIMVPVPGAQAEDIDKMITKPLEKIMWEIPGVEYVYSYAGDGFGITTVRFYVGSNPEDALVRLYSKLNSNMYRMPPGTMQPIVKPKSIDDVPILSLTFYSNKYSSYEIRRFVEQVEDELKQLTNVSETTIIGSKPKTIYVYFDPVKLNAYNLMLPQVVQALQQANFTLPSGEFDENNYRVKVRTGEFLKSVEDVKNVVVTVYNGKPIFIKDVADIFEGEGEVTNYVQFGYGVHGEGSRNEIFNAVTLAIAKKTGSNAVVVADTILKKLEDMKGKVIPDDLYVKVTRNYGETATEKANELIEHLLIATFSIVLLIAVTLGWRESLIVAVTIPVTLAIALFLSELYGYSLNRVTLFALIFSIGILVDNSIVVLENIHRWFEMRKLPPDEAAVVATDEVGNPTILATFAVIVALLPMAFVTGMMGPYMRPIPINSSVAMFFSMLVAFILTPYLAIRWLKHEAKELTPEDLEKEEEQTAGFLAKLFEKIYMPLFKSRLKRWVFLFAMGMLLVVSVGLLVKRAVLVKMLPYDNKSELFIVLDMPEGTTVEKTYAVAKKLADYVKNVNEVENYVIYAGVPAPFDFNGLARHYYLREAPYYAMIKVNLIGKHERKAQSHEIAERIRDDIYKIAKENGAKYVAVVEPPPGPPVLSPIVAEVYGPDYKVQLEIAKKIKKIFEETPGIIDVGIYANLPQREYILKIDREKVKKYQLNEEVIVKTMRVALAGHAVGFIHSGKDLHPVNIVVRLNDESRDSLEKLLSMKIPTPKGGIPISTFVEVEKGSSHNDIYRKNLQKVVYVIANINDTIGSPVYPILDLWDKIKSIKTPDGKGITELLTHQPELEDKYYVKWDGEWQITYETFRDMGIAFAVAIVVLYMLLVGWFGSFRMPAVIMSPIPFTLVGIVPGHWLMGAFFTATSMIGFIALAGIILRNSILLVQFAEDKLKEGYSVEEALLEAGIVRTRPILLTAAAIIVGAFVIIFDPIFNGLAIALIFGTGASTLITLVVVPVLYYMIERKRALTLGMTPAVPIDEKPEK</sequence>
<name>A0A285N326_9AQUI</name>
<feature type="transmembrane region" description="Helical" evidence="1">
    <location>
        <begin position="957"/>
        <end position="979"/>
    </location>
</feature>
<dbReference type="EMBL" id="OBEI01000001">
    <property type="protein sequence ID" value="SNZ03884.1"/>
    <property type="molecule type" value="Genomic_DNA"/>
</dbReference>
<protein>
    <submittedName>
        <fullName evidence="2">Multidrug efflux pump subunit AcrB</fullName>
    </submittedName>
</protein>
<dbReference type="Gene3D" id="3.30.70.1430">
    <property type="entry name" value="Multidrug efflux transporter AcrB pore domain"/>
    <property type="match status" value="2"/>
</dbReference>
<gene>
    <name evidence="2" type="ORF">SAMN06265182_0497</name>
</gene>
<feature type="transmembrane region" description="Helical" evidence="1">
    <location>
        <begin position="915"/>
        <end position="937"/>
    </location>
</feature>
<dbReference type="InterPro" id="IPR001036">
    <property type="entry name" value="Acrflvin-R"/>
</dbReference>
<dbReference type="OrthoDB" id="9757876at2"/>
<keyword evidence="1" id="KW-1133">Transmembrane helix</keyword>
<accession>A0A285N326</accession>
<feature type="transmembrane region" description="Helical" evidence="1">
    <location>
        <begin position="379"/>
        <end position="399"/>
    </location>
</feature>
<keyword evidence="1" id="KW-0812">Transmembrane</keyword>
<organism evidence="2 3">
    <name type="scientific">Persephonella hydrogeniphila</name>
    <dbReference type="NCBI Taxonomy" id="198703"/>
    <lineage>
        <taxon>Bacteria</taxon>
        <taxon>Pseudomonadati</taxon>
        <taxon>Aquificota</taxon>
        <taxon>Aquificia</taxon>
        <taxon>Aquificales</taxon>
        <taxon>Hydrogenothermaceae</taxon>
        <taxon>Persephonella</taxon>
    </lineage>
</organism>
<keyword evidence="3" id="KW-1185">Reference proteome</keyword>
<dbReference type="SUPFAM" id="SSF82693">
    <property type="entry name" value="Multidrug efflux transporter AcrB pore domain, PN1, PN2, PC1 and PC2 subdomains"/>
    <property type="match status" value="3"/>
</dbReference>